<dbReference type="Gene3D" id="3.10.20.90">
    <property type="entry name" value="Phosphatidylinositol 3-kinase Catalytic Subunit, Chain A, domain 1"/>
    <property type="match status" value="1"/>
</dbReference>
<dbReference type="Pfam" id="PF12436">
    <property type="entry name" value="USP7_ICP0_bdg"/>
    <property type="match status" value="1"/>
</dbReference>
<dbReference type="AlphaFoldDB" id="A0A0L6UC93"/>
<comment type="caution">
    <text evidence="3">The sequence shown here is derived from an EMBL/GenBank/DDBJ whole genome shotgun (WGS) entry which is preliminary data.</text>
</comment>
<evidence type="ECO:0000259" key="2">
    <source>
        <dbReference type="Pfam" id="PF12436"/>
    </source>
</evidence>
<reference evidence="3 4" key="1">
    <citation type="submission" date="2015-08" db="EMBL/GenBank/DDBJ databases">
        <title>Next Generation Sequencing and Analysis of the Genome of Puccinia sorghi L Schw, the Causal Agent of Maize Common Rust.</title>
        <authorList>
            <person name="Rochi L."/>
            <person name="Burguener G."/>
            <person name="Darino M."/>
            <person name="Turjanski A."/>
            <person name="Kreff E."/>
            <person name="Dieguez M.J."/>
            <person name="Sacco F."/>
        </authorList>
    </citation>
    <scope>NUCLEOTIDE SEQUENCE [LARGE SCALE GENOMIC DNA]</scope>
    <source>
        <strain evidence="3 4">RO10H11247</strain>
    </source>
</reference>
<organism evidence="3 4">
    <name type="scientific">Puccinia sorghi</name>
    <dbReference type="NCBI Taxonomy" id="27349"/>
    <lineage>
        <taxon>Eukaryota</taxon>
        <taxon>Fungi</taxon>
        <taxon>Dikarya</taxon>
        <taxon>Basidiomycota</taxon>
        <taxon>Pucciniomycotina</taxon>
        <taxon>Pucciniomycetes</taxon>
        <taxon>Pucciniales</taxon>
        <taxon>Pucciniaceae</taxon>
        <taxon>Puccinia</taxon>
    </lineage>
</organism>
<evidence type="ECO:0000313" key="3">
    <source>
        <dbReference type="EMBL" id="KNZ46156.1"/>
    </source>
</evidence>
<keyword evidence="1" id="KW-0833">Ubl conjugation pathway</keyword>
<sequence>MNTYIIKIITAECFRKHEVFALAMLDDKTMPSSTLWTLSAYGPEDFFDFKLRLAQKLHYSPNQFRLWVLEERDNQLLRSVISADKNCNAVSEITIIDYTNLWAKKTQRMIFVKQFDASKHKLTRIGHFHVDHRLRDLSHLVKAHTNFPQNKHLEFYEVKSKLE</sequence>
<protein>
    <recommendedName>
        <fullName evidence="2">Ubiquitin carboxyl-terminal hydrolase 7 ICP0-binding domain-containing protein</fullName>
    </recommendedName>
</protein>
<accession>A0A0L6UC93</accession>
<dbReference type="InterPro" id="IPR024729">
    <property type="entry name" value="USP7_ICP0-binding_dom"/>
</dbReference>
<dbReference type="GO" id="GO:0140096">
    <property type="term" value="F:catalytic activity, acting on a protein"/>
    <property type="evidence" value="ECO:0007669"/>
    <property type="project" value="UniProtKB-ARBA"/>
</dbReference>
<dbReference type="EMBL" id="LAVV01012941">
    <property type="protein sequence ID" value="KNZ46156.1"/>
    <property type="molecule type" value="Genomic_DNA"/>
</dbReference>
<dbReference type="VEuPathDB" id="FungiDB:VP01_7501g1"/>
<name>A0A0L6UC93_9BASI</name>
<dbReference type="STRING" id="27349.A0A0L6UC93"/>
<evidence type="ECO:0000256" key="1">
    <source>
        <dbReference type="ARBA" id="ARBA00022786"/>
    </source>
</evidence>
<gene>
    <name evidence="3" type="ORF">VP01_7501g1</name>
</gene>
<keyword evidence="4" id="KW-1185">Reference proteome</keyword>
<evidence type="ECO:0000313" key="4">
    <source>
        <dbReference type="Proteomes" id="UP000037035"/>
    </source>
</evidence>
<proteinExistence type="predicted"/>
<dbReference type="Proteomes" id="UP000037035">
    <property type="component" value="Unassembled WGS sequence"/>
</dbReference>
<feature type="domain" description="Ubiquitin carboxyl-terminal hydrolase 7 ICP0-binding" evidence="2">
    <location>
        <begin position="61"/>
        <end position="158"/>
    </location>
</feature>